<protein>
    <submittedName>
        <fullName evidence="1">Uncharacterized protein</fullName>
    </submittedName>
</protein>
<dbReference type="eggNOG" id="COG5635">
    <property type="taxonomic scope" value="Bacteria"/>
</dbReference>
<gene>
    <name evidence="1" type="ORF">H131_18237</name>
</gene>
<comment type="caution">
    <text evidence="1">The sequence shown here is derived from an EMBL/GenBank/DDBJ whole genome shotgun (WGS) entry which is preliminary data.</text>
</comment>
<reference evidence="1 2" key="1">
    <citation type="submission" date="2013-04" db="EMBL/GenBank/DDBJ databases">
        <title>Draft genome of the heavy metal tolerant bacterium Lysinibacillus sphaericus strain OT4b.31.</title>
        <authorList>
            <person name="Pena-Montenegro T.D."/>
            <person name="Dussan J."/>
        </authorList>
    </citation>
    <scope>NUCLEOTIDE SEQUENCE [LARGE SCALE GENOMIC DNA]</scope>
    <source>
        <strain evidence="1 2">OT4b.31</strain>
    </source>
</reference>
<dbReference type="HOGENOM" id="CLU_1085030_0_0_9"/>
<evidence type="ECO:0000313" key="1">
    <source>
        <dbReference type="EMBL" id="EON70944.1"/>
    </source>
</evidence>
<dbReference type="EMBL" id="AQPX01000025">
    <property type="protein sequence ID" value="EON70944.1"/>
    <property type="molecule type" value="Genomic_DNA"/>
</dbReference>
<sequence length="256" mass="30693">MERDFKWLWENLKEGARKKFEDICYDIYVSEFPDADVHQVEVVLGDGGVDIDIIEENGDSTIVQCKFFLNRLDDSRKNQIRESFKTAVENNEMDNWILCVPMDFSHDELKWWKSWKENQKDKSITIKLHDASKLMKLLKKHDLYEEYFKTVRLDNEYIKEIIITDEKHNIKKKLLPVVKMLRNGNLYKEFFDTTDLLLVELQSDPFFDGNGFLIYLEELHWYISINNGVKKPENYESEILRLRQVILEEYEGLNLY</sequence>
<evidence type="ECO:0000313" key="2">
    <source>
        <dbReference type="Proteomes" id="UP000013911"/>
    </source>
</evidence>
<proteinExistence type="predicted"/>
<dbReference type="RefSeq" id="WP_010860568.1">
    <property type="nucleotide sequence ID" value="NZ_KB933398.1"/>
</dbReference>
<dbReference type="AlphaFoldDB" id="R7ZA93"/>
<dbReference type="Proteomes" id="UP000013911">
    <property type="component" value="Unassembled WGS sequence"/>
</dbReference>
<dbReference type="OrthoDB" id="811374at2"/>
<dbReference type="PATRIC" id="fig|1285586.5.peg.3808"/>
<organism evidence="1 2">
    <name type="scientific">Lysinibacillus sphaericus OT4b.31</name>
    <dbReference type="NCBI Taxonomy" id="1285586"/>
    <lineage>
        <taxon>Bacteria</taxon>
        <taxon>Bacillati</taxon>
        <taxon>Bacillota</taxon>
        <taxon>Bacilli</taxon>
        <taxon>Bacillales</taxon>
        <taxon>Bacillaceae</taxon>
        <taxon>Lysinibacillus</taxon>
    </lineage>
</organism>
<accession>R7ZA93</accession>
<name>R7ZA93_LYSSH</name>